<gene>
    <name evidence="1" type="ORF">A7X83_09450</name>
</gene>
<proteinExistence type="predicted"/>
<evidence type="ECO:0008006" key="3">
    <source>
        <dbReference type="Google" id="ProtNLM"/>
    </source>
</evidence>
<dbReference type="Proteomes" id="UP000249614">
    <property type="component" value="Unassembled WGS sequence"/>
</dbReference>
<dbReference type="RefSeq" id="WP_106549902.1">
    <property type="nucleotide sequence ID" value="NZ_LXXM01000179.1"/>
</dbReference>
<dbReference type="AlphaFoldDB" id="A0A2W6I6B4"/>
<sequence>MRPYNIAVSALESFYSTEIGDWPGMIELFQEQLERTQAYREALRRELYESLHDPEFSWKSALWNEDFHVEEFDTEKDARSFVEKNVLPLVERALTKPRT</sequence>
<evidence type="ECO:0000313" key="1">
    <source>
        <dbReference type="EMBL" id="PZS91217.1"/>
    </source>
</evidence>
<accession>A0A2W6I6B4</accession>
<organism evidence="1 2">
    <name type="scientific">Stenotrophomonas maltophilia</name>
    <name type="common">Pseudomonas maltophilia</name>
    <name type="synonym">Xanthomonas maltophilia</name>
    <dbReference type="NCBI Taxonomy" id="40324"/>
    <lineage>
        <taxon>Bacteria</taxon>
        <taxon>Pseudomonadati</taxon>
        <taxon>Pseudomonadota</taxon>
        <taxon>Gammaproteobacteria</taxon>
        <taxon>Lysobacterales</taxon>
        <taxon>Lysobacteraceae</taxon>
        <taxon>Stenotrophomonas</taxon>
        <taxon>Stenotrophomonas maltophilia group</taxon>
    </lineage>
</organism>
<protein>
    <recommendedName>
        <fullName evidence="3">CdiI immunity protein domain-containing protein</fullName>
    </recommendedName>
</protein>
<name>A0A2W6I6B4_STEMA</name>
<dbReference type="EMBL" id="LXXM01000179">
    <property type="protein sequence ID" value="PZS91217.1"/>
    <property type="molecule type" value="Genomic_DNA"/>
</dbReference>
<comment type="caution">
    <text evidence="1">The sequence shown here is derived from an EMBL/GenBank/DDBJ whole genome shotgun (WGS) entry which is preliminary data.</text>
</comment>
<reference evidence="1 2" key="1">
    <citation type="submission" date="2016-05" db="EMBL/GenBank/DDBJ databases">
        <authorList>
            <person name="Lavstsen T."/>
            <person name="Jespersen J.S."/>
        </authorList>
    </citation>
    <scope>NUCLEOTIDE SEQUENCE [LARGE SCALE GENOMIC DNA]</scope>
    <source>
        <strain evidence="1 2">SM-5815</strain>
    </source>
</reference>
<evidence type="ECO:0000313" key="2">
    <source>
        <dbReference type="Proteomes" id="UP000249614"/>
    </source>
</evidence>